<feature type="region of interest" description="Disordered" evidence="1">
    <location>
        <begin position="155"/>
        <end position="244"/>
    </location>
</feature>
<comment type="caution">
    <text evidence="2">The sequence shown here is derived from an EMBL/GenBank/DDBJ whole genome shotgun (WGS) entry which is preliminary data.</text>
</comment>
<dbReference type="EMBL" id="JAULSW010000010">
    <property type="protein sequence ID" value="KAK3368525.1"/>
    <property type="molecule type" value="Genomic_DNA"/>
</dbReference>
<dbReference type="Proteomes" id="UP001285441">
    <property type="component" value="Unassembled WGS sequence"/>
</dbReference>
<protein>
    <submittedName>
        <fullName evidence="2">Uncharacterized protein</fullName>
    </submittedName>
</protein>
<feature type="compositionally biased region" description="Acidic residues" evidence="1">
    <location>
        <begin position="85"/>
        <end position="101"/>
    </location>
</feature>
<accession>A0AAE0K319</accession>
<reference evidence="2" key="2">
    <citation type="submission" date="2023-06" db="EMBL/GenBank/DDBJ databases">
        <authorList>
            <consortium name="Lawrence Berkeley National Laboratory"/>
            <person name="Haridas S."/>
            <person name="Hensen N."/>
            <person name="Bonometti L."/>
            <person name="Westerberg I."/>
            <person name="Brannstrom I.O."/>
            <person name="Guillou S."/>
            <person name="Cros-Aarteil S."/>
            <person name="Calhoun S."/>
            <person name="Kuo A."/>
            <person name="Mondo S."/>
            <person name="Pangilinan J."/>
            <person name="Riley R."/>
            <person name="LaButti K."/>
            <person name="Andreopoulos B."/>
            <person name="Lipzen A."/>
            <person name="Chen C."/>
            <person name="Yanf M."/>
            <person name="Daum C."/>
            <person name="Ng V."/>
            <person name="Clum A."/>
            <person name="Steindorff A."/>
            <person name="Ohm R."/>
            <person name="Martin F."/>
            <person name="Silar P."/>
            <person name="Natvig D."/>
            <person name="Lalanne C."/>
            <person name="Gautier V."/>
            <person name="Ament-velasquez S.L."/>
            <person name="Kruys A."/>
            <person name="Hutchinson M.I."/>
            <person name="Powell A.J."/>
            <person name="Barry K."/>
            <person name="Miller A.N."/>
            <person name="Grigoriev I.V."/>
            <person name="Debuchy R."/>
            <person name="Gladieux P."/>
            <person name="Thoren M.H."/>
            <person name="Johannesson H."/>
        </authorList>
    </citation>
    <scope>NUCLEOTIDE SEQUENCE</scope>
    <source>
        <strain evidence="2">CBS 232.78</strain>
    </source>
</reference>
<sequence length="244" mass="27439">MGRWSHLDTDEERLPSGMKRIGYDADTQVYSYRDSDGSYWEGAPGCQYGKLHRATEQHAPPLPSIHIADDIRGEEKPYVLHDFYDDGDDDDGGDDGIDGYDDEKAVTRPKQARLSGSHAHQQASKRLPKLPADEGDASSDDEIWIEKHRAEVAVSPVGEEHRFKQLQERQQTQTRPRDRAGPLSRLYSFFAPGSNDTAESHTKKQLSRATTVREASSQEKPPTRRKRATTFDEILDGHPVAGQK</sequence>
<evidence type="ECO:0000313" key="3">
    <source>
        <dbReference type="Proteomes" id="UP001285441"/>
    </source>
</evidence>
<feature type="region of interest" description="Disordered" evidence="1">
    <location>
        <begin position="82"/>
        <end position="138"/>
    </location>
</feature>
<proteinExistence type="predicted"/>
<organism evidence="2 3">
    <name type="scientific">Podospora didyma</name>
    <dbReference type="NCBI Taxonomy" id="330526"/>
    <lineage>
        <taxon>Eukaryota</taxon>
        <taxon>Fungi</taxon>
        <taxon>Dikarya</taxon>
        <taxon>Ascomycota</taxon>
        <taxon>Pezizomycotina</taxon>
        <taxon>Sordariomycetes</taxon>
        <taxon>Sordariomycetidae</taxon>
        <taxon>Sordariales</taxon>
        <taxon>Podosporaceae</taxon>
        <taxon>Podospora</taxon>
    </lineage>
</organism>
<name>A0AAE0K319_9PEZI</name>
<gene>
    <name evidence="2" type="ORF">B0H63DRAFT_488626</name>
</gene>
<keyword evidence="3" id="KW-1185">Reference proteome</keyword>
<evidence type="ECO:0000313" key="2">
    <source>
        <dbReference type="EMBL" id="KAK3368525.1"/>
    </source>
</evidence>
<feature type="compositionally biased region" description="Polar residues" evidence="1">
    <location>
        <begin position="207"/>
        <end position="220"/>
    </location>
</feature>
<dbReference type="AlphaFoldDB" id="A0AAE0K319"/>
<evidence type="ECO:0000256" key="1">
    <source>
        <dbReference type="SAM" id="MobiDB-lite"/>
    </source>
</evidence>
<reference evidence="2" key="1">
    <citation type="journal article" date="2023" name="Mol. Phylogenet. Evol.">
        <title>Genome-scale phylogeny and comparative genomics of the fungal order Sordariales.</title>
        <authorList>
            <person name="Hensen N."/>
            <person name="Bonometti L."/>
            <person name="Westerberg I."/>
            <person name="Brannstrom I.O."/>
            <person name="Guillou S."/>
            <person name="Cros-Aarteil S."/>
            <person name="Calhoun S."/>
            <person name="Haridas S."/>
            <person name="Kuo A."/>
            <person name="Mondo S."/>
            <person name="Pangilinan J."/>
            <person name="Riley R."/>
            <person name="LaButti K."/>
            <person name="Andreopoulos B."/>
            <person name="Lipzen A."/>
            <person name="Chen C."/>
            <person name="Yan M."/>
            <person name="Daum C."/>
            <person name="Ng V."/>
            <person name="Clum A."/>
            <person name="Steindorff A."/>
            <person name="Ohm R.A."/>
            <person name="Martin F."/>
            <person name="Silar P."/>
            <person name="Natvig D.O."/>
            <person name="Lalanne C."/>
            <person name="Gautier V."/>
            <person name="Ament-Velasquez S.L."/>
            <person name="Kruys A."/>
            <person name="Hutchinson M.I."/>
            <person name="Powell A.J."/>
            <person name="Barry K."/>
            <person name="Miller A.N."/>
            <person name="Grigoriev I.V."/>
            <person name="Debuchy R."/>
            <person name="Gladieux P."/>
            <person name="Hiltunen Thoren M."/>
            <person name="Johannesson H."/>
        </authorList>
    </citation>
    <scope>NUCLEOTIDE SEQUENCE</scope>
    <source>
        <strain evidence="2">CBS 232.78</strain>
    </source>
</reference>
<feature type="compositionally biased region" description="Basic and acidic residues" evidence="1">
    <location>
        <begin position="158"/>
        <end position="167"/>
    </location>
</feature>